<dbReference type="KEGG" id="cmv:CMUST_01040"/>
<dbReference type="AlphaFoldDB" id="A0A0G3GYB1"/>
<organism evidence="2 3">
    <name type="scientific">Corynebacterium mustelae</name>
    <dbReference type="NCBI Taxonomy" id="571915"/>
    <lineage>
        <taxon>Bacteria</taxon>
        <taxon>Bacillati</taxon>
        <taxon>Actinomycetota</taxon>
        <taxon>Actinomycetes</taxon>
        <taxon>Mycobacteriales</taxon>
        <taxon>Corynebacteriaceae</taxon>
        <taxon>Corynebacterium</taxon>
    </lineage>
</organism>
<name>A0A0G3GYB1_9CORY</name>
<sequence>MATCIRGNRLRHRPSKKEDPMNPIIIDETTGKRLWRSTECAEHCGISVRTWANYYANGRTPAPVAMLDKRSPLWDADEIKTWHKNRPGSPIKNPHTPSR</sequence>
<evidence type="ECO:0000313" key="3">
    <source>
        <dbReference type="Proteomes" id="UP000035199"/>
    </source>
</evidence>
<evidence type="ECO:0000313" key="2">
    <source>
        <dbReference type="EMBL" id="AKK04558.1"/>
    </source>
</evidence>
<accession>A0A0G3GYB1</accession>
<reference evidence="2 3" key="1">
    <citation type="journal article" date="2015" name="Genome Announc.">
        <title>Complete Genome Sequence of the Type Strain Corynebacterium mustelae DSM 45274, Isolated from Various Tissues of a Male Ferret with Lethal Sepsis.</title>
        <authorList>
            <person name="Ruckert C."/>
            <person name="Eimer J."/>
            <person name="Winkler A."/>
            <person name="Tauch A."/>
        </authorList>
    </citation>
    <scope>NUCLEOTIDE SEQUENCE [LARGE SCALE GENOMIC DNA]</scope>
    <source>
        <strain evidence="2 3">DSM 45274</strain>
    </source>
</reference>
<protein>
    <recommendedName>
        <fullName evidence="4">Transcriptional regulator, AlpA family</fullName>
    </recommendedName>
</protein>
<feature type="region of interest" description="Disordered" evidence="1">
    <location>
        <begin position="1"/>
        <end position="23"/>
    </location>
</feature>
<dbReference type="EMBL" id="CP011542">
    <property type="protein sequence ID" value="AKK04558.1"/>
    <property type="molecule type" value="Genomic_DNA"/>
</dbReference>
<proteinExistence type="predicted"/>
<keyword evidence="3" id="KW-1185">Reference proteome</keyword>
<evidence type="ECO:0008006" key="4">
    <source>
        <dbReference type="Google" id="ProtNLM"/>
    </source>
</evidence>
<reference evidence="3" key="2">
    <citation type="submission" date="2015-05" db="EMBL/GenBank/DDBJ databases">
        <title>Complete genome sequence of Corynebacterium mustelae DSM 45274, isolated from various tissues of a male ferret with lethal sepsis.</title>
        <authorList>
            <person name="Ruckert C."/>
            <person name="Albersmeier A."/>
            <person name="Winkler A."/>
            <person name="Tauch A."/>
        </authorList>
    </citation>
    <scope>NUCLEOTIDE SEQUENCE [LARGE SCALE GENOMIC DNA]</scope>
    <source>
        <strain evidence="3">DSM 45274</strain>
    </source>
</reference>
<dbReference type="PATRIC" id="fig|571915.4.peg.213"/>
<gene>
    <name evidence="2" type="ORF">CMUST_01040</name>
</gene>
<dbReference type="Proteomes" id="UP000035199">
    <property type="component" value="Chromosome"/>
</dbReference>
<evidence type="ECO:0000256" key="1">
    <source>
        <dbReference type="SAM" id="MobiDB-lite"/>
    </source>
</evidence>
<dbReference type="STRING" id="571915.CMUST_01040"/>